<dbReference type="EMBL" id="CP001805">
    <property type="protein sequence ID" value="ACY50436.1"/>
    <property type="molecule type" value="Genomic_DNA"/>
</dbReference>
<reference evidence="1" key="1">
    <citation type="submission" date="2009-10" db="EMBL/GenBank/DDBJ databases">
        <authorList>
            <consortium name="Los Alamos National Laboratory (LANL)"/>
            <consortium name="National Microbial Pathogen Data Resource (NMPDR)"/>
            <person name="Munk A.C."/>
            <person name="Tapia R."/>
            <person name="Green L."/>
            <person name="Rogers Y."/>
            <person name="Detter J.C."/>
            <person name="Bruce D."/>
            <person name="Brettin T.S."/>
            <person name="Colwell R."/>
            <person name="Huq A."/>
            <person name="Grim C.J."/>
            <person name="Hasan N.A."/>
            <person name="Vonstein V."/>
            <person name="Bartels D."/>
        </authorList>
    </citation>
    <scope>NUCLEOTIDE SEQUENCE</scope>
    <source>
        <strain evidence="1">EX25</strain>
    </source>
</reference>
<accession>A0ACA6QJF5</accession>
<organism evidence="1 2">
    <name type="scientific">Vibrio antiquarius (strain Ex25)</name>
    <dbReference type="NCBI Taxonomy" id="150340"/>
    <lineage>
        <taxon>Bacteria</taxon>
        <taxon>Pseudomonadati</taxon>
        <taxon>Pseudomonadota</taxon>
        <taxon>Gammaproteobacteria</taxon>
        <taxon>Vibrionales</taxon>
        <taxon>Vibrionaceae</taxon>
        <taxon>Vibrio</taxon>
        <taxon>Vibrio diabolicus subgroup</taxon>
    </lineage>
</organism>
<sequence>MDTLIKPSILALTIASALSANANAEIIISQYVEGGAYNKAVEIANTGDTAVTLTGYELAKSSNGGGSWGSTLDLSDVTLQAKQVYVLAHGDASEAIKAVADYTDKNVANFNGDDPLALLKDGEVHDILGVMGDVDFAKDTTLVRNSDALTPSTTYQSTQWTALPKDNIDGLGELNTTEPPAPFACEVDGQEPAFTTIQEIQGEGASSPFIDGYPYITTEDHFVTGVVSAVTTGLTKGFYLQALENDGNDKTSEGLFIHTDVADTELKAGDVVCVKGKVQEYYSNTQLSSDANSYVKTGTSNASLVTPLTIKEGETLRDALERHEGMQVELSSASELFVTRNFSYDYDSRRNNMMLSHEAPLFKPTQLHAAESDAAVALAKENAANRIYLESDSKAPNGQIPYFPTFAQDLDQNGSSEQHIRLGSRVEGLQGVVNYSYNEYRLIATNEVDSSNFVTSGDDFDVARKAAPAIADSDLRVASFNVLNYFTSVADSGHDNPTGQNRGATNLDEFLIQQAKIVSAMNKMDADIIGLMEVENNGFGDGSAIQNLVDALNAEIDDVEDHYTYVEIEEQDKYQEEYFGSDAIMVAILYRANAVTPKEAAKVIVTPEQHIAENTITRKEGTESNPAYDKYQRHSLLQTFTVKETGEDLSVVVNHFKSKGSECIEEWIAGVEDSEPADLQGNCNNFRVSAAKVVGEALKDIDGDVLVMGDLNAYGKEDPLLTLTDYSQEKYGRDIYTAAYTTIGGGELQVEKTKIEKGYGLHNLNTLLHGADTFSYTYSGELGNLDHALASSSLAQKVVAIEDWHINSLESNLFEYSSKYTGDMPKYKDAFSASDHDPVIIAIDLPDDDIDLPKAGENLAIDVRLPPTAVAGDIVTVNLTASTQAAATSSDAKVYSASQTLTQTDIDARSVNIEFEQAPEQGNYQLEEKVTDSTGNVVKFSSVRDVSMTQTETGAEGSKDSDGGSFGFGALLAMLGLGLVRRRN</sequence>
<protein>
    <submittedName>
        <fullName evidence="1">Predicted extracellular nuclease</fullName>
    </submittedName>
</protein>
<proteinExistence type="predicted"/>
<gene>
    <name evidence="1" type="ordered locus">VEA_002273</name>
</gene>
<name>A0ACA6QJF5_VIBAE</name>
<evidence type="ECO:0000313" key="1">
    <source>
        <dbReference type="EMBL" id="ACY50436.1"/>
    </source>
</evidence>
<evidence type="ECO:0000313" key="2">
    <source>
        <dbReference type="Proteomes" id="UP000002571"/>
    </source>
</evidence>
<keyword evidence="2" id="KW-1185">Reference proteome</keyword>
<dbReference type="Proteomes" id="UP000002571">
    <property type="component" value="Chromosome 1"/>
</dbReference>